<feature type="region of interest" description="Disordered" evidence="23">
    <location>
        <begin position="50"/>
        <end position="94"/>
    </location>
</feature>
<keyword evidence="7" id="KW-0496">Mitochondrion</keyword>
<dbReference type="RefSeq" id="XP_036682667.1">
    <property type="nucleotide sequence ID" value="XM_036826772.1"/>
</dbReference>
<evidence type="ECO:0000313" key="25">
    <source>
        <dbReference type="RefSeq" id="XP_036682667.1"/>
    </source>
</evidence>
<keyword evidence="6" id="KW-1133">Transmembrane helix</keyword>
<comment type="function">
    <text evidence="20">Mitochondrial electroneutral antiporter that exports citrate from the mitochondria into the cytosol in exchange for malate. Also able to mediate the exchange of citrate for isocitrate, phosphoenolpyruvate, cis-aconitate and to a lesser extent trans-aconitate, maleate and succinate. In the cytoplasm, citrate plays important roles in fatty acid and sterol synthesis, regulation of glycolysis, protein acetylation, and other physiopathological processes.</text>
</comment>
<name>A0A8B8VE29_BALMU</name>
<dbReference type="SUPFAM" id="SSF103506">
    <property type="entry name" value="Mitochondrial carrier"/>
    <property type="match status" value="1"/>
</dbReference>
<comment type="catalytic activity">
    <reaction evidence="13">
        <text>D-threo-isocitrate(in) + citrate(out) = D-threo-isocitrate(out) + citrate(in)</text>
        <dbReference type="Rhea" id="RHEA:72471"/>
        <dbReference type="ChEBI" id="CHEBI:15562"/>
        <dbReference type="ChEBI" id="CHEBI:16947"/>
    </reaction>
</comment>
<comment type="catalytic activity">
    <reaction evidence="14">
        <text>maleate(in) + citrate(out) = maleate(out) + citrate(in)</text>
        <dbReference type="Rhea" id="RHEA:72491"/>
        <dbReference type="ChEBI" id="CHEBI:16947"/>
        <dbReference type="ChEBI" id="CHEBI:30780"/>
    </reaction>
</comment>
<evidence type="ECO:0000256" key="12">
    <source>
        <dbReference type="ARBA" id="ARBA00042640"/>
    </source>
</evidence>
<evidence type="ECO:0000256" key="16">
    <source>
        <dbReference type="ARBA" id="ARBA00049256"/>
    </source>
</evidence>
<dbReference type="KEGG" id="bmus:118881646"/>
<dbReference type="PANTHER" id="PTHR45788">
    <property type="entry name" value="SUCCINATE/FUMARATE MITOCHONDRIAL TRANSPORTER-RELATED"/>
    <property type="match status" value="1"/>
</dbReference>
<evidence type="ECO:0000256" key="13">
    <source>
        <dbReference type="ARBA" id="ARBA00047569"/>
    </source>
</evidence>
<reference evidence="25" key="1">
    <citation type="submission" date="2025-08" db="UniProtKB">
        <authorList>
            <consortium name="RefSeq"/>
        </authorList>
    </citation>
    <scope>IDENTIFICATION</scope>
    <source>
        <tissue evidence="25">Epidermis and Blubber</tissue>
    </source>
</reference>
<comment type="catalytic activity">
    <reaction evidence="10">
        <text>citrate(out) + succinate(in) = citrate(in) + succinate(out)</text>
        <dbReference type="Rhea" id="RHEA:28835"/>
        <dbReference type="ChEBI" id="CHEBI:16947"/>
        <dbReference type="ChEBI" id="CHEBI:30031"/>
    </reaction>
</comment>
<dbReference type="GO" id="GO:0006843">
    <property type="term" value="P:mitochondrial citrate transmembrane transport"/>
    <property type="evidence" value="ECO:0007669"/>
    <property type="project" value="TreeGrafter"/>
</dbReference>
<comment type="catalytic activity">
    <reaction evidence="15">
        <text>trans-aconitate(in) + citrate(out) = trans-aconitate(out) + citrate(in)</text>
        <dbReference type="Rhea" id="RHEA:72479"/>
        <dbReference type="ChEBI" id="CHEBI:15708"/>
        <dbReference type="ChEBI" id="CHEBI:16947"/>
    </reaction>
</comment>
<keyword evidence="4 21" id="KW-0812">Transmembrane</keyword>
<dbReference type="InterPro" id="IPR018108">
    <property type="entry name" value="MCP_transmembrane"/>
</dbReference>
<evidence type="ECO:0000256" key="19">
    <source>
        <dbReference type="ARBA" id="ARBA00078498"/>
    </source>
</evidence>
<organism evidence="24 25">
    <name type="scientific">Balaenoptera musculus</name>
    <name type="common">Blue whale</name>
    <dbReference type="NCBI Taxonomy" id="9771"/>
    <lineage>
        <taxon>Eukaryota</taxon>
        <taxon>Metazoa</taxon>
        <taxon>Chordata</taxon>
        <taxon>Craniata</taxon>
        <taxon>Vertebrata</taxon>
        <taxon>Euteleostomi</taxon>
        <taxon>Mammalia</taxon>
        <taxon>Eutheria</taxon>
        <taxon>Laurasiatheria</taxon>
        <taxon>Artiodactyla</taxon>
        <taxon>Whippomorpha</taxon>
        <taxon>Cetacea</taxon>
        <taxon>Mysticeti</taxon>
        <taxon>Balaenopteridae</taxon>
        <taxon>Balaenoptera</taxon>
    </lineage>
</organism>
<evidence type="ECO:0000256" key="9">
    <source>
        <dbReference type="ARBA" id="ARBA00036042"/>
    </source>
</evidence>
<evidence type="ECO:0000256" key="7">
    <source>
        <dbReference type="ARBA" id="ARBA00023128"/>
    </source>
</evidence>
<dbReference type="GO" id="GO:0031966">
    <property type="term" value="C:mitochondrial membrane"/>
    <property type="evidence" value="ECO:0007669"/>
    <property type="project" value="UniProtKB-SubCell"/>
</dbReference>
<protein>
    <recommendedName>
        <fullName evidence="17">Tricarboxylate transport protein, mitochondrial</fullName>
    </recommendedName>
    <alternativeName>
        <fullName evidence="12">Citrate transport protein</fullName>
    </alternativeName>
    <alternativeName>
        <fullName evidence="18">Solute carrier family 25 member 1</fullName>
    </alternativeName>
    <alternativeName>
        <fullName evidence="19">Tricarboxylate carrier protein</fullName>
    </alternativeName>
</protein>
<dbReference type="InterPro" id="IPR049563">
    <property type="entry name" value="TXTP-like"/>
</dbReference>
<evidence type="ECO:0000256" key="5">
    <source>
        <dbReference type="ARBA" id="ARBA00022737"/>
    </source>
</evidence>
<feature type="repeat" description="Solcar" evidence="21">
    <location>
        <begin position="291"/>
        <end position="376"/>
    </location>
</feature>
<dbReference type="InterPro" id="IPR023395">
    <property type="entry name" value="MCP_dom_sf"/>
</dbReference>
<dbReference type="FunFam" id="1.50.40.10:FF:000007">
    <property type="entry name" value="Mitochondrial tricarboxylate transport protein-like"/>
    <property type="match status" value="1"/>
</dbReference>
<evidence type="ECO:0000256" key="18">
    <source>
        <dbReference type="ARBA" id="ARBA00077618"/>
    </source>
</evidence>
<evidence type="ECO:0000256" key="6">
    <source>
        <dbReference type="ARBA" id="ARBA00022989"/>
    </source>
</evidence>
<dbReference type="Proteomes" id="UP000694857">
    <property type="component" value="Chromosome 15"/>
</dbReference>
<dbReference type="AlphaFoldDB" id="A0A8B8VE29"/>
<keyword evidence="24" id="KW-1185">Reference proteome</keyword>
<comment type="subcellular location">
    <subcellularLocation>
        <location evidence="1">Mitochondrion membrane</location>
        <topology evidence="1">Multi-pass membrane protein</topology>
    </subcellularLocation>
</comment>
<evidence type="ECO:0000256" key="15">
    <source>
        <dbReference type="ARBA" id="ARBA00048949"/>
    </source>
</evidence>
<dbReference type="Gene3D" id="1.50.40.10">
    <property type="entry name" value="Mitochondrial carrier domain"/>
    <property type="match status" value="1"/>
</dbReference>
<proteinExistence type="inferred from homology"/>
<evidence type="ECO:0000313" key="24">
    <source>
        <dbReference type="Proteomes" id="UP000694857"/>
    </source>
</evidence>
<evidence type="ECO:0000256" key="3">
    <source>
        <dbReference type="ARBA" id="ARBA00022448"/>
    </source>
</evidence>
<evidence type="ECO:0000256" key="23">
    <source>
        <dbReference type="SAM" id="MobiDB-lite"/>
    </source>
</evidence>
<evidence type="ECO:0000256" key="22">
    <source>
        <dbReference type="RuleBase" id="RU000488"/>
    </source>
</evidence>
<comment type="catalytic activity">
    <reaction evidence="9">
        <text>cis-aconitate(in) + citrate(out) = cis-aconitate(out) + citrate(in)</text>
        <dbReference type="Rhea" id="RHEA:72475"/>
        <dbReference type="ChEBI" id="CHEBI:16383"/>
        <dbReference type="ChEBI" id="CHEBI:16947"/>
    </reaction>
</comment>
<feature type="repeat" description="Solcar" evidence="21">
    <location>
        <begin position="195"/>
        <end position="281"/>
    </location>
</feature>
<gene>
    <name evidence="25" type="primary">LOC118881646</name>
</gene>
<evidence type="ECO:0000256" key="20">
    <source>
        <dbReference type="ARBA" id="ARBA00093390"/>
    </source>
</evidence>
<accession>A0A8B8VE29</accession>
<feature type="compositionally biased region" description="Low complexity" evidence="23">
    <location>
        <begin position="82"/>
        <end position="94"/>
    </location>
</feature>
<comment type="catalytic activity">
    <reaction evidence="16">
        <text>phosphoenolpyruvate(in) + citrate(out) = phosphoenolpyruvate(out) + citrate(in)</text>
        <dbReference type="Rhea" id="RHEA:72487"/>
        <dbReference type="ChEBI" id="CHEBI:16947"/>
        <dbReference type="ChEBI" id="CHEBI:58702"/>
    </reaction>
</comment>
<evidence type="ECO:0000256" key="10">
    <source>
        <dbReference type="ARBA" id="ARBA00036264"/>
    </source>
</evidence>
<comment type="similarity">
    <text evidence="2 22">Belongs to the mitochondrial carrier (TC 2.A.29) family.</text>
</comment>
<evidence type="ECO:0000256" key="14">
    <source>
        <dbReference type="ARBA" id="ARBA00048440"/>
    </source>
</evidence>
<feature type="repeat" description="Solcar" evidence="21">
    <location>
        <begin position="96"/>
        <end position="184"/>
    </location>
</feature>
<keyword evidence="8 21" id="KW-0472">Membrane</keyword>
<evidence type="ECO:0000256" key="8">
    <source>
        <dbReference type="ARBA" id="ARBA00023136"/>
    </source>
</evidence>
<keyword evidence="3 22" id="KW-0813">Transport</keyword>
<dbReference type="PANTHER" id="PTHR45788:SF4">
    <property type="entry name" value="TRICARBOXYLATE TRANSPORT PROTEIN, MITOCHONDRIAL"/>
    <property type="match status" value="1"/>
</dbReference>
<dbReference type="GeneID" id="118881646"/>
<evidence type="ECO:0000256" key="1">
    <source>
        <dbReference type="ARBA" id="ARBA00004225"/>
    </source>
</evidence>
<evidence type="ECO:0000256" key="21">
    <source>
        <dbReference type="PROSITE-ProRule" id="PRU00282"/>
    </source>
</evidence>
<evidence type="ECO:0000256" key="4">
    <source>
        <dbReference type="ARBA" id="ARBA00022692"/>
    </source>
</evidence>
<comment type="catalytic activity">
    <reaction evidence="11">
        <text>citrate(out) + (S)-malate(in) = citrate(in) + (S)-malate(out)</text>
        <dbReference type="Rhea" id="RHEA:72483"/>
        <dbReference type="ChEBI" id="CHEBI:15589"/>
        <dbReference type="ChEBI" id="CHEBI:16947"/>
    </reaction>
</comment>
<evidence type="ECO:0000256" key="17">
    <source>
        <dbReference type="ARBA" id="ARBA00072512"/>
    </source>
</evidence>
<dbReference type="PROSITE" id="PS50920">
    <property type="entry name" value="SOLCAR"/>
    <property type="match status" value="3"/>
</dbReference>
<keyword evidence="5" id="KW-0677">Repeat</keyword>
<sequence>MVKMAGVDGQFGPGMSAAVSSGLAEDGQWAARARFGGGVWTADVEDGLRAETPRTAPNSSPSLLTPVRREAASGPPTPPSRAAPRALAAGAPVPRKATITHPGKAILAGDIEICITFPTEYVKTQLQLDKRLHPPRYQGIGDCVQRTVHNHGVPGLYRGLISLLYGSIPKAAVRLGMFEFLSNHMRDAQGRLDSTRGLQCGLGAGVADAVVVVCPMETIKVKFIHDQTSPSPKYRGFFHGVREIVWERGLKGTYQGLVATVLKQGSNQAILFFVVTSLCNWYQGDNPNKPMNPLITGVFGAITGTASVRGNTPLDMIKTWMQGLEAHKYRKTWDRGLQILRNEGPKAFYKGTVPRLRRVCLDVAIVFVIYDEVVKLLNKVWKTD</sequence>
<evidence type="ECO:0000256" key="11">
    <source>
        <dbReference type="ARBA" id="ARBA00036668"/>
    </source>
</evidence>
<dbReference type="GO" id="GO:0071913">
    <property type="term" value="F:citrate secondary active transmembrane transporter activity"/>
    <property type="evidence" value="ECO:0007669"/>
    <property type="project" value="TreeGrafter"/>
</dbReference>
<dbReference type="Pfam" id="PF00153">
    <property type="entry name" value="Mito_carr"/>
    <property type="match status" value="3"/>
</dbReference>
<dbReference type="OrthoDB" id="44467at2759"/>
<evidence type="ECO:0000256" key="2">
    <source>
        <dbReference type="ARBA" id="ARBA00006375"/>
    </source>
</evidence>